<proteinExistence type="predicted"/>
<reference evidence="1" key="1">
    <citation type="submission" date="2020-05" db="UniProtKB">
        <authorList>
            <consortium name="EnsemblMetazoa"/>
        </authorList>
    </citation>
    <scope>IDENTIFICATION</scope>
    <source>
        <strain evidence="1">TTRI</strain>
    </source>
</reference>
<organism evidence="1 2">
    <name type="scientific">Glossina austeni</name>
    <name type="common">Savannah tsetse fly</name>
    <dbReference type="NCBI Taxonomy" id="7395"/>
    <lineage>
        <taxon>Eukaryota</taxon>
        <taxon>Metazoa</taxon>
        <taxon>Ecdysozoa</taxon>
        <taxon>Arthropoda</taxon>
        <taxon>Hexapoda</taxon>
        <taxon>Insecta</taxon>
        <taxon>Pterygota</taxon>
        <taxon>Neoptera</taxon>
        <taxon>Endopterygota</taxon>
        <taxon>Diptera</taxon>
        <taxon>Brachycera</taxon>
        <taxon>Muscomorpha</taxon>
        <taxon>Hippoboscoidea</taxon>
        <taxon>Glossinidae</taxon>
        <taxon>Glossina</taxon>
    </lineage>
</organism>
<evidence type="ECO:0000313" key="2">
    <source>
        <dbReference type="Proteomes" id="UP000078200"/>
    </source>
</evidence>
<evidence type="ECO:0000313" key="1">
    <source>
        <dbReference type="EnsemblMetazoa" id="GAUT028087-PA"/>
    </source>
</evidence>
<dbReference type="EnsemblMetazoa" id="GAUT028087-RA">
    <property type="protein sequence ID" value="GAUT028087-PA"/>
    <property type="gene ID" value="GAUT028087"/>
</dbReference>
<protein>
    <submittedName>
        <fullName evidence="1">Uncharacterized protein</fullName>
    </submittedName>
</protein>
<sequence length="115" mass="13568">MARKLKPSHSQTENVKVLCHILKQIVDPSDVMVEAYPRLLKQLTKHSRTLDVHPDVLSKAKIVSDIFFELCHLPAYFKPVELLFVLGEYFRHLDFVYIIHKYLFITIQKCLRVFD</sequence>
<dbReference type="AlphaFoldDB" id="A0A1A9V760"/>
<dbReference type="VEuPathDB" id="VectorBase:GAUT028087"/>
<name>A0A1A9V760_GLOAU</name>
<keyword evidence="2" id="KW-1185">Reference proteome</keyword>
<accession>A0A1A9V760</accession>
<dbReference type="Proteomes" id="UP000078200">
    <property type="component" value="Unassembled WGS sequence"/>
</dbReference>